<reference evidence="1" key="1">
    <citation type="submission" date="2022-11" db="EMBL/GenBank/DDBJ databases">
        <title>Genome Sequence of Boeremia exigua.</title>
        <authorList>
            <person name="Buettner E."/>
        </authorList>
    </citation>
    <scope>NUCLEOTIDE SEQUENCE</scope>
    <source>
        <strain evidence="1">CU02</strain>
    </source>
</reference>
<evidence type="ECO:0000313" key="2">
    <source>
        <dbReference type="Proteomes" id="UP001153331"/>
    </source>
</evidence>
<gene>
    <name evidence="1" type="ORF">OPT61_g4864</name>
</gene>
<accession>A0ACC2ICH6</accession>
<dbReference type="Proteomes" id="UP001153331">
    <property type="component" value="Unassembled WGS sequence"/>
</dbReference>
<proteinExistence type="predicted"/>
<organism evidence="1 2">
    <name type="scientific">Boeremia exigua</name>
    <dbReference type="NCBI Taxonomy" id="749465"/>
    <lineage>
        <taxon>Eukaryota</taxon>
        <taxon>Fungi</taxon>
        <taxon>Dikarya</taxon>
        <taxon>Ascomycota</taxon>
        <taxon>Pezizomycotina</taxon>
        <taxon>Dothideomycetes</taxon>
        <taxon>Pleosporomycetidae</taxon>
        <taxon>Pleosporales</taxon>
        <taxon>Pleosporineae</taxon>
        <taxon>Didymellaceae</taxon>
        <taxon>Boeremia</taxon>
    </lineage>
</organism>
<protein>
    <submittedName>
        <fullName evidence="1">Uncharacterized protein</fullName>
    </submittedName>
</protein>
<name>A0ACC2ICH6_9PLEO</name>
<comment type="caution">
    <text evidence="1">The sequence shown here is derived from an EMBL/GenBank/DDBJ whole genome shotgun (WGS) entry which is preliminary data.</text>
</comment>
<evidence type="ECO:0000313" key="1">
    <source>
        <dbReference type="EMBL" id="KAJ8112879.1"/>
    </source>
</evidence>
<dbReference type="EMBL" id="JAPHNI010000291">
    <property type="protein sequence ID" value="KAJ8112879.1"/>
    <property type="molecule type" value="Genomic_DNA"/>
</dbReference>
<keyword evidence="2" id="KW-1185">Reference proteome</keyword>
<sequence>MLASLQDNGSPPSMLQANENTKASDLPNHDRPRARIGPPFSSRTITSSNSSTRTPEDFTPWAVRDRSNPFPWRRHGALS</sequence>